<gene>
    <name evidence="3" type="ORF">O4220_01125</name>
</gene>
<organism evidence="3 4">
    <name type="scientific">Rhodococcus ruber</name>
    <dbReference type="NCBI Taxonomy" id="1830"/>
    <lineage>
        <taxon>Bacteria</taxon>
        <taxon>Bacillati</taxon>
        <taxon>Actinomycetota</taxon>
        <taxon>Actinomycetes</taxon>
        <taxon>Mycobacteriales</taxon>
        <taxon>Nocardiaceae</taxon>
        <taxon>Rhodococcus</taxon>
    </lineage>
</organism>
<evidence type="ECO:0000256" key="1">
    <source>
        <dbReference type="ARBA" id="ARBA00023251"/>
    </source>
</evidence>
<dbReference type="Pfam" id="PF19581">
    <property type="entry name" value="Glyoxalase_7"/>
    <property type="match status" value="1"/>
</dbReference>
<name>A0ABT4M8B7_9NOCA</name>
<evidence type="ECO:0000313" key="4">
    <source>
        <dbReference type="Proteomes" id="UP001081071"/>
    </source>
</evidence>
<keyword evidence="1" id="KW-0046">Antibiotic resistance</keyword>
<dbReference type="InterPro" id="IPR000335">
    <property type="entry name" value="Bleomycin-R"/>
</dbReference>
<dbReference type="Gene3D" id="3.10.180.10">
    <property type="entry name" value="2,3-Dihydroxybiphenyl 1,2-Dioxygenase, domain 1"/>
    <property type="match status" value="1"/>
</dbReference>
<proteinExistence type="predicted"/>
<dbReference type="InterPro" id="IPR029068">
    <property type="entry name" value="Glyas_Bleomycin-R_OHBP_Dase"/>
</dbReference>
<feature type="region of interest" description="Disordered" evidence="2">
    <location>
        <begin position="88"/>
        <end position="108"/>
    </location>
</feature>
<evidence type="ECO:0000313" key="3">
    <source>
        <dbReference type="EMBL" id="MCZ4517098.1"/>
    </source>
</evidence>
<reference evidence="3" key="1">
    <citation type="submission" date="2022-12" db="EMBL/GenBank/DDBJ databases">
        <authorList>
            <person name="Krivoruchko A.V."/>
            <person name="Elkin A."/>
        </authorList>
    </citation>
    <scope>NUCLEOTIDE SEQUENCE</scope>
    <source>
        <strain evidence="3">IEGM 1391</strain>
    </source>
</reference>
<dbReference type="RefSeq" id="WP_269601710.1">
    <property type="nucleotide sequence ID" value="NZ_JAPWIJ010000001.1"/>
</dbReference>
<accession>A0ABT4M8B7</accession>
<comment type="caution">
    <text evidence="3">The sequence shown here is derived from an EMBL/GenBank/DDBJ whole genome shotgun (WGS) entry which is preliminary data.</text>
</comment>
<evidence type="ECO:0000256" key="2">
    <source>
        <dbReference type="SAM" id="MobiDB-lite"/>
    </source>
</evidence>
<dbReference type="EMBL" id="JAPWIJ010000001">
    <property type="protein sequence ID" value="MCZ4517098.1"/>
    <property type="molecule type" value="Genomic_DNA"/>
</dbReference>
<keyword evidence="4" id="KW-1185">Reference proteome</keyword>
<sequence length="122" mass="13842">MKEFGPAVPILRIFDDVEARAFYLDYLGFSVEWEHRFEPDLPLYIRISRGECILDLSQHYGDGTPGSSVWIPIADVVSFNAELLQRKNPRSRPGIDRDAPGGPTMTVTDPFSNHLSFCQVDR</sequence>
<dbReference type="SUPFAM" id="SSF54593">
    <property type="entry name" value="Glyoxalase/Bleomycin resistance protein/Dihydroxybiphenyl dioxygenase"/>
    <property type="match status" value="1"/>
</dbReference>
<protein>
    <submittedName>
        <fullName evidence="3">Glyoxalase superfamily protein</fullName>
    </submittedName>
</protein>
<dbReference type="Proteomes" id="UP001081071">
    <property type="component" value="Unassembled WGS sequence"/>
</dbReference>